<dbReference type="EMBL" id="KK785366">
    <property type="protein sequence ID" value="KDO43628.1"/>
    <property type="molecule type" value="Genomic_DNA"/>
</dbReference>
<protein>
    <recommendedName>
        <fullName evidence="1">Transposase-associated domain-containing protein</fullName>
    </recommendedName>
</protein>
<dbReference type="Proteomes" id="UP000027120">
    <property type="component" value="Unassembled WGS sequence"/>
</dbReference>
<dbReference type="InterPro" id="IPR029480">
    <property type="entry name" value="Transpos_assoc"/>
</dbReference>
<dbReference type="PANTHER" id="PTHR10775:SF182">
    <property type="entry name" value="TRANSPOSON, EN_SPM-LIKE, TRANSPOSASE-ASSOCIATED DOMAIN PROTEIN-RELATED"/>
    <property type="match status" value="1"/>
</dbReference>
<evidence type="ECO:0000313" key="3">
    <source>
        <dbReference type="Proteomes" id="UP000027120"/>
    </source>
</evidence>
<keyword evidence="3" id="KW-1185">Reference proteome</keyword>
<name>A0A067DL82_CITSI</name>
<proteinExistence type="predicted"/>
<dbReference type="PANTHER" id="PTHR10775">
    <property type="entry name" value="OS08G0208400 PROTEIN"/>
    <property type="match status" value="1"/>
</dbReference>
<organism evidence="2 3">
    <name type="scientific">Citrus sinensis</name>
    <name type="common">Sweet orange</name>
    <name type="synonym">Citrus aurantium var. sinensis</name>
    <dbReference type="NCBI Taxonomy" id="2711"/>
    <lineage>
        <taxon>Eukaryota</taxon>
        <taxon>Viridiplantae</taxon>
        <taxon>Streptophyta</taxon>
        <taxon>Embryophyta</taxon>
        <taxon>Tracheophyta</taxon>
        <taxon>Spermatophyta</taxon>
        <taxon>Magnoliopsida</taxon>
        <taxon>eudicotyledons</taxon>
        <taxon>Gunneridae</taxon>
        <taxon>Pentapetalae</taxon>
        <taxon>rosids</taxon>
        <taxon>malvids</taxon>
        <taxon>Sapindales</taxon>
        <taxon>Rutaceae</taxon>
        <taxon>Aurantioideae</taxon>
        <taxon>Citrus</taxon>
    </lineage>
</organism>
<dbReference type="Pfam" id="PF13963">
    <property type="entry name" value="Transpos_assoc"/>
    <property type="match status" value="1"/>
</dbReference>
<evidence type="ECO:0000313" key="2">
    <source>
        <dbReference type="EMBL" id="KDO43628.1"/>
    </source>
</evidence>
<feature type="domain" description="Transposase-associated" evidence="1">
    <location>
        <begin position="5"/>
        <end position="78"/>
    </location>
</feature>
<gene>
    <name evidence="2" type="ORF">CISIN_1g041832mg</name>
</gene>
<sequence>MPPDKSWMQLPRSTMAYYNGVPSFLDYACRHIQEDDMKILCPYVKCSNRYRKIRSEVHKHLLEEGIRRDYTTWYCHGENGDRDTDNDRAENDENGNLENFQQNEMYDMIEEGFSQDPNEEAQRFYELVKEVEQPLYPDCEKYSNLSFMVKLMHIKCINNWSNKSFNMLLELLNDAFPMCKKMHTSNYNAKKNYQRPWSSL</sequence>
<reference evidence="2 3" key="1">
    <citation type="submission" date="2014-04" db="EMBL/GenBank/DDBJ databases">
        <authorList>
            <consortium name="International Citrus Genome Consortium"/>
            <person name="Gmitter F."/>
            <person name="Chen C."/>
            <person name="Farmerie W."/>
            <person name="Harkins T."/>
            <person name="Desany B."/>
            <person name="Mohiuddin M."/>
            <person name="Kodira C."/>
            <person name="Borodovsky M."/>
            <person name="Lomsadze A."/>
            <person name="Burns P."/>
            <person name="Jenkins J."/>
            <person name="Prochnik S."/>
            <person name="Shu S."/>
            <person name="Chapman J."/>
            <person name="Pitluck S."/>
            <person name="Schmutz J."/>
            <person name="Rokhsar D."/>
        </authorList>
    </citation>
    <scope>NUCLEOTIDE SEQUENCE</scope>
</reference>
<evidence type="ECO:0000259" key="1">
    <source>
        <dbReference type="Pfam" id="PF13963"/>
    </source>
</evidence>
<dbReference type="AlphaFoldDB" id="A0A067DL82"/>
<accession>A0A067DL82</accession>